<dbReference type="PANTHER" id="PTHR11693">
    <property type="entry name" value="ATP SYNTHASE GAMMA CHAIN"/>
    <property type="match status" value="1"/>
</dbReference>
<dbReference type="RefSeq" id="WP_083524997.1">
    <property type="nucleotide sequence ID" value="NZ_LOEE01000028.1"/>
</dbReference>
<dbReference type="InterPro" id="IPR023632">
    <property type="entry name" value="ATP_synth_F1_gsu_CS"/>
</dbReference>
<dbReference type="PRINTS" id="PR00126">
    <property type="entry name" value="ATPASEGAMMA"/>
</dbReference>
<evidence type="ECO:0000256" key="5">
    <source>
        <dbReference type="ARBA" id="ARBA00022781"/>
    </source>
</evidence>
<comment type="similarity">
    <text evidence="3 10">Belongs to the ATPase gamma chain family.</text>
</comment>
<accession>A0A140L6T9</accession>
<evidence type="ECO:0000313" key="12">
    <source>
        <dbReference type="Proteomes" id="UP000070456"/>
    </source>
</evidence>
<keyword evidence="5 10" id="KW-0375">Hydrogen ion transport</keyword>
<evidence type="ECO:0000256" key="1">
    <source>
        <dbReference type="ARBA" id="ARBA00003456"/>
    </source>
</evidence>
<dbReference type="NCBIfam" id="NF004145">
    <property type="entry name" value="PRK05621.1-2"/>
    <property type="match status" value="1"/>
</dbReference>
<dbReference type="Gene3D" id="3.40.1380.10">
    <property type="match status" value="1"/>
</dbReference>
<dbReference type="OrthoDB" id="9812769at2"/>
<comment type="caution">
    <text evidence="11">The sequence shown here is derived from an EMBL/GenBank/DDBJ whole genome shotgun (WGS) entry which is preliminary data.</text>
</comment>
<organism evidence="11 12">
    <name type="scientific">Thermotalea metallivorans</name>
    <dbReference type="NCBI Taxonomy" id="520762"/>
    <lineage>
        <taxon>Bacteria</taxon>
        <taxon>Bacillati</taxon>
        <taxon>Bacillota</taxon>
        <taxon>Clostridia</taxon>
        <taxon>Peptostreptococcales</taxon>
        <taxon>Thermotaleaceae</taxon>
        <taxon>Thermotalea</taxon>
    </lineage>
</organism>
<evidence type="ECO:0000256" key="3">
    <source>
        <dbReference type="ARBA" id="ARBA00007681"/>
    </source>
</evidence>
<keyword evidence="9 10" id="KW-0066">ATP synthesis</keyword>
<proteinExistence type="inferred from homology"/>
<gene>
    <name evidence="10 11" type="primary">atpG</name>
    <name evidence="11" type="ORF">AN619_12210</name>
</gene>
<reference evidence="11 12" key="1">
    <citation type="submission" date="2015-12" db="EMBL/GenBank/DDBJ databases">
        <title>Draft genome sequence of the thermoanaerobe Thermotalea metallivorans, an isolate from the runoff channel of the Great Artesian Basin, Australia.</title>
        <authorList>
            <person name="Patel B.K."/>
        </authorList>
    </citation>
    <scope>NUCLEOTIDE SEQUENCE [LARGE SCALE GENOMIC DNA]</scope>
    <source>
        <strain evidence="11 12">B2-1</strain>
    </source>
</reference>
<dbReference type="PANTHER" id="PTHR11693:SF22">
    <property type="entry name" value="ATP SYNTHASE SUBUNIT GAMMA, MITOCHONDRIAL"/>
    <property type="match status" value="1"/>
</dbReference>
<protein>
    <recommendedName>
        <fullName evidence="10">ATP synthase gamma chain</fullName>
    </recommendedName>
    <alternativeName>
        <fullName evidence="10">ATP synthase F1 sector gamma subunit</fullName>
    </alternativeName>
    <alternativeName>
        <fullName evidence="10">F-ATPase gamma subunit</fullName>
    </alternativeName>
</protein>
<dbReference type="PROSITE" id="PS00153">
    <property type="entry name" value="ATPASE_GAMMA"/>
    <property type="match status" value="1"/>
</dbReference>
<evidence type="ECO:0000256" key="9">
    <source>
        <dbReference type="ARBA" id="ARBA00023310"/>
    </source>
</evidence>
<evidence type="ECO:0000313" key="11">
    <source>
        <dbReference type="EMBL" id="KXG76264.1"/>
    </source>
</evidence>
<dbReference type="NCBIfam" id="TIGR01146">
    <property type="entry name" value="ATPsyn_F1gamma"/>
    <property type="match status" value="1"/>
</dbReference>
<comment type="function">
    <text evidence="1 10">Produces ATP from ADP in the presence of a proton gradient across the membrane. The gamma chain is believed to be important in regulating ATPase activity and the flow of protons through the CF(0) complex.</text>
</comment>
<dbReference type="GO" id="GO:0046933">
    <property type="term" value="F:proton-transporting ATP synthase activity, rotational mechanism"/>
    <property type="evidence" value="ECO:0007669"/>
    <property type="project" value="UniProtKB-UniRule"/>
</dbReference>
<dbReference type="Proteomes" id="UP000070456">
    <property type="component" value="Unassembled WGS sequence"/>
</dbReference>
<dbReference type="InterPro" id="IPR000131">
    <property type="entry name" value="ATP_synth_F1_gsu"/>
</dbReference>
<dbReference type="Pfam" id="PF00231">
    <property type="entry name" value="ATP-synt"/>
    <property type="match status" value="1"/>
</dbReference>
<evidence type="ECO:0000256" key="10">
    <source>
        <dbReference type="HAMAP-Rule" id="MF_00815"/>
    </source>
</evidence>
<keyword evidence="7 10" id="KW-0472">Membrane</keyword>
<comment type="subcellular location">
    <subcellularLocation>
        <location evidence="10">Cell membrane</location>
        <topology evidence="10">Peripheral membrane protein</topology>
    </subcellularLocation>
    <subcellularLocation>
        <location evidence="2">Membrane</location>
        <topology evidence="2">Peripheral membrane protein</topology>
    </subcellularLocation>
</comment>
<dbReference type="AlphaFoldDB" id="A0A140L6T9"/>
<dbReference type="PATRIC" id="fig|520762.4.peg.1362"/>
<dbReference type="GO" id="GO:0045259">
    <property type="term" value="C:proton-transporting ATP synthase complex"/>
    <property type="evidence" value="ECO:0007669"/>
    <property type="project" value="UniProtKB-KW"/>
</dbReference>
<comment type="subunit">
    <text evidence="10">F-type ATPases have 2 components, CF(1) - the catalytic core - and CF(0) - the membrane proton channel. CF(1) has five subunits: alpha(3), beta(3), gamma(1), delta(1), epsilon(1). CF(0) has three main subunits: a, b and c.</text>
</comment>
<dbReference type="GO" id="GO:0005886">
    <property type="term" value="C:plasma membrane"/>
    <property type="evidence" value="ECO:0007669"/>
    <property type="project" value="UniProtKB-SubCell"/>
</dbReference>
<keyword evidence="12" id="KW-1185">Reference proteome</keyword>
<evidence type="ECO:0000256" key="7">
    <source>
        <dbReference type="ARBA" id="ARBA00023136"/>
    </source>
</evidence>
<keyword evidence="4 10" id="KW-0813">Transport</keyword>
<sequence>MEVSNEVAGRGMRDIKRRIKSVNSTKQITKAMELVSSAKLRRTRERVEKTRPYFNTIKDTVQDIFSSTRGIKHPFVSEREIKKTCYIVITADRGLCGGYNANAIKTALHHMQDKKAVSLITVGQKARDYFRKRNYDFDGEFVHISENPTYSDAKEISSLVLRLYEKEMIDEVYLVYTQFVSTISQKPEIIRLLPLAGEKKEKEQDKGFEYVSYEPSPEEVLDYLIPKYIESTVFGALVESSASEQGARRVAMENATDNAEEMIGHLTLSYNRARQAAITQEIAEIVGGAEALK</sequence>
<dbReference type="HAMAP" id="MF_00815">
    <property type="entry name" value="ATP_synth_gamma_bact"/>
    <property type="match status" value="1"/>
</dbReference>
<dbReference type="InterPro" id="IPR035968">
    <property type="entry name" value="ATP_synth_F1_ATPase_gsu"/>
</dbReference>
<dbReference type="CDD" id="cd12151">
    <property type="entry name" value="F1-ATPase_gamma"/>
    <property type="match status" value="1"/>
</dbReference>
<evidence type="ECO:0000256" key="8">
    <source>
        <dbReference type="ARBA" id="ARBA00023196"/>
    </source>
</evidence>
<dbReference type="GO" id="GO:0042777">
    <property type="term" value="P:proton motive force-driven plasma membrane ATP synthesis"/>
    <property type="evidence" value="ECO:0007669"/>
    <property type="project" value="UniProtKB-UniRule"/>
</dbReference>
<evidence type="ECO:0000256" key="6">
    <source>
        <dbReference type="ARBA" id="ARBA00023065"/>
    </source>
</evidence>
<dbReference type="EMBL" id="LOEE01000028">
    <property type="protein sequence ID" value="KXG76264.1"/>
    <property type="molecule type" value="Genomic_DNA"/>
</dbReference>
<keyword evidence="10" id="KW-1003">Cell membrane</keyword>
<dbReference type="GO" id="GO:0005524">
    <property type="term" value="F:ATP binding"/>
    <property type="evidence" value="ECO:0007669"/>
    <property type="project" value="UniProtKB-UniRule"/>
</dbReference>
<name>A0A140L6T9_9FIRM</name>
<dbReference type="Gene3D" id="1.10.287.80">
    <property type="entry name" value="ATP synthase, gamma subunit, helix hairpin domain"/>
    <property type="match status" value="1"/>
</dbReference>
<evidence type="ECO:0000256" key="2">
    <source>
        <dbReference type="ARBA" id="ARBA00004170"/>
    </source>
</evidence>
<dbReference type="STRING" id="520762.AN619_12210"/>
<keyword evidence="6 10" id="KW-0406">Ion transport</keyword>
<dbReference type="SUPFAM" id="SSF52943">
    <property type="entry name" value="ATP synthase (F1-ATPase), gamma subunit"/>
    <property type="match status" value="1"/>
</dbReference>
<keyword evidence="8 10" id="KW-0139">CF(1)</keyword>
<evidence type="ECO:0000256" key="4">
    <source>
        <dbReference type="ARBA" id="ARBA00022448"/>
    </source>
</evidence>
<dbReference type="FunFam" id="3.40.1380.10:FF:000006">
    <property type="entry name" value="ATP synthase gamma chain"/>
    <property type="match status" value="1"/>
</dbReference>